<dbReference type="AlphaFoldDB" id="A0A097QU65"/>
<name>A0A097QU65_9EURY</name>
<dbReference type="HOGENOM" id="CLU_082677_0_0_2"/>
<feature type="domain" description="Thioredoxin-like fold" evidence="4">
    <location>
        <begin position="137"/>
        <end position="222"/>
    </location>
</feature>
<dbReference type="Gene3D" id="3.40.30.10">
    <property type="entry name" value="Glutaredoxin"/>
    <property type="match status" value="2"/>
</dbReference>
<dbReference type="CDD" id="cd02973">
    <property type="entry name" value="TRX_GRX_like"/>
    <property type="match status" value="1"/>
</dbReference>
<evidence type="ECO:0000256" key="2">
    <source>
        <dbReference type="ARBA" id="ARBA00022982"/>
    </source>
</evidence>
<gene>
    <name evidence="5" type="ORF">TEU_06555</name>
</gene>
<dbReference type="PANTHER" id="PTHR37170:SF1">
    <property type="entry name" value="GLUTAREDOXIN-LIKE PROTEIN"/>
    <property type="match status" value="1"/>
</dbReference>
<protein>
    <submittedName>
        <fullName evidence="5">Glutaredoxin</fullName>
    </submittedName>
</protein>
<proteinExistence type="inferred from homology"/>
<evidence type="ECO:0000313" key="6">
    <source>
        <dbReference type="Proteomes" id="UP000029980"/>
    </source>
</evidence>
<evidence type="ECO:0000256" key="1">
    <source>
        <dbReference type="ARBA" id="ARBA00007787"/>
    </source>
</evidence>
<dbReference type="NCBIfam" id="TIGR02187">
    <property type="entry name" value="PDO_seleno_TRX"/>
    <property type="match status" value="1"/>
</dbReference>
<dbReference type="InterPro" id="IPR013766">
    <property type="entry name" value="Thioredoxin_domain"/>
</dbReference>
<dbReference type="KEGG" id="teu:TEU_06555"/>
<evidence type="ECO:0000259" key="4">
    <source>
        <dbReference type="Pfam" id="PF13192"/>
    </source>
</evidence>
<dbReference type="PROSITE" id="PS51354">
    <property type="entry name" value="GLUTAREDOXIN_2"/>
    <property type="match status" value="2"/>
</dbReference>
<feature type="domain" description="Thioredoxin" evidence="3">
    <location>
        <begin position="11"/>
        <end position="91"/>
    </location>
</feature>
<dbReference type="Proteomes" id="UP000029980">
    <property type="component" value="Chromosome"/>
</dbReference>
<dbReference type="InterPro" id="IPR011903">
    <property type="entry name" value="TON_0319-like"/>
</dbReference>
<keyword evidence="2" id="KW-0813">Transport</keyword>
<dbReference type="Pfam" id="PF13192">
    <property type="entry name" value="Thioredoxin_3"/>
    <property type="match status" value="1"/>
</dbReference>
<evidence type="ECO:0000259" key="3">
    <source>
        <dbReference type="Pfam" id="PF00085"/>
    </source>
</evidence>
<dbReference type="SUPFAM" id="SSF52833">
    <property type="entry name" value="Thioredoxin-like"/>
    <property type="match status" value="2"/>
</dbReference>
<dbReference type="Pfam" id="PF00085">
    <property type="entry name" value="Thioredoxin"/>
    <property type="match status" value="1"/>
</dbReference>
<dbReference type="InterPro" id="IPR012336">
    <property type="entry name" value="Thioredoxin-like_fold"/>
</dbReference>
<accession>A0A097QU65</accession>
<comment type="similarity">
    <text evidence="1">Belongs to the glutaredoxin family.</text>
</comment>
<dbReference type="GeneID" id="25153095"/>
<keyword evidence="2" id="KW-0249">Electron transport</keyword>
<dbReference type="InterPro" id="IPR036249">
    <property type="entry name" value="Thioredoxin-like_sf"/>
</dbReference>
<organism evidence="5 6">
    <name type="scientific">Thermococcus eurythermalis</name>
    <dbReference type="NCBI Taxonomy" id="1505907"/>
    <lineage>
        <taxon>Archaea</taxon>
        <taxon>Methanobacteriati</taxon>
        <taxon>Methanobacteriota</taxon>
        <taxon>Thermococci</taxon>
        <taxon>Thermococcales</taxon>
        <taxon>Thermococcaceae</taxon>
        <taxon>Thermococcus</taxon>
    </lineage>
</organism>
<dbReference type="PANTHER" id="PTHR37170">
    <property type="entry name" value="GLUTAREDOXIN-RELATED"/>
    <property type="match status" value="1"/>
</dbReference>
<dbReference type="EMBL" id="CP008887">
    <property type="protein sequence ID" value="AIU70012.1"/>
    <property type="molecule type" value="Genomic_DNA"/>
</dbReference>
<dbReference type="RefSeq" id="WP_050002987.1">
    <property type="nucleotide sequence ID" value="NZ_CP008887.1"/>
</dbReference>
<evidence type="ECO:0000313" key="5">
    <source>
        <dbReference type="EMBL" id="AIU70012.1"/>
    </source>
</evidence>
<keyword evidence="6" id="KW-1185">Reference proteome</keyword>
<reference evidence="5 6" key="1">
    <citation type="journal article" date="2015" name="Int. J. Syst. Evol. Microbiol.">
        <title>Thermococcus eurythermalis sp. nov., a conditional piezophilic hyperthermophilic archaeon with a wide temperature range isolated from an oil-immersed chimney in the Guaymas Basin.</title>
        <authorList>
            <person name="Zhao W."/>
            <person name="Zeng X."/>
            <person name="Xiao X."/>
        </authorList>
    </citation>
    <scope>NUCLEOTIDE SEQUENCE [LARGE SCALE GENOMIC DNA]</scope>
    <source>
        <strain evidence="5 6">A501</strain>
    </source>
</reference>
<sequence>MGLISDADKKVIKEEFFSKLTNPVKIIGFIGKDHCQYCDQLKQVVQELSELTDKLTYEFHDFDSEEGRKVAEQYRIDRAPAITITQDGKDMGVRYFGLPAGHEFGALLEDIVDVSNATTDLMQETKEAIANVERDVRILVFVTPTCPYCPLAVRMAHKFAIENTNAGKGKILGDMVEAIEYPEWADQYSVMAVPKVVIQVDGEDKVQFEGAYPEKMFLEKLLAALE</sequence>
<dbReference type="CDD" id="cd02975">
    <property type="entry name" value="PfPDO_like_N"/>
    <property type="match status" value="1"/>
</dbReference>
<dbReference type="STRING" id="1505907.TEU_06555"/>
<dbReference type="OrthoDB" id="35385at2157"/>